<dbReference type="OrthoDB" id="9796100at2"/>
<keyword evidence="3 4" id="KW-0597">Phosphoprotein</keyword>
<name>A0A2U8W3M5_9HYPH</name>
<dbReference type="InterPro" id="IPR003594">
    <property type="entry name" value="HATPase_dom"/>
</dbReference>
<dbReference type="CDD" id="cd00130">
    <property type="entry name" value="PAS"/>
    <property type="match status" value="1"/>
</dbReference>
<keyword evidence="9" id="KW-1185">Reference proteome</keyword>
<proteinExistence type="predicted"/>
<evidence type="ECO:0000256" key="4">
    <source>
        <dbReference type="PROSITE-ProRule" id="PRU00169"/>
    </source>
</evidence>
<dbReference type="KEGG" id="mets:DK389_06405"/>
<dbReference type="Gene3D" id="3.30.450.20">
    <property type="entry name" value="PAS domain"/>
    <property type="match status" value="1"/>
</dbReference>
<dbReference type="SUPFAM" id="SSF55785">
    <property type="entry name" value="PYP-like sensor domain (PAS domain)"/>
    <property type="match status" value="1"/>
</dbReference>
<evidence type="ECO:0000256" key="2">
    <source>
        <dbReference type="ARBA" id="ARBA00012438"/>
    </source>
</evidence>
<dbReference type="Pfam" id="PF00512">
    <property type="entry name" value="HisKA"/>
    <property type="match status" value="1"/>
</dbReference>
<evidence type="ECO:0000256" key="1">
    <source>
        <dbReference type="ARBA" id="ARBA00000085"/>
    </source>
</evidence>
<dbReference type="InterPro" id="IPR003661">
    <property type="entry name" value="HisK_dim/P_dom"/>
</dbReference>
<dbReference type="SMART" id="SM00387">
    <property type="entry name" value="HATPase_c"/>
    <property type="match status" value="1"/>
</dbReference>
<dbReference type="CDD" id="cd18161">
    <property type="entry name" value="REC_hyHK_blue-like"/>
    <property type="match status" value="1"/>
</dbReference>
<dbReference type="PROSITE" id="PS50112">
    <property type="entry name" value="PAS"/>
    <property type="match status" value="1"/>
</dbReference>
<dbReference type="AlphaFoldDB" id="A0A2U8W3M5"/>
<dbReference type="InterPro" id="IPR036097">
    <property type="entry name" value="HisK_dim/P_sf"/>
</dbReference>
<dbReference type="EMBL" id="CP029550">
    <property type="protein sequence ID" value="AWN40231.1"/>
    <property type="molecule type" value="Genomic_DNA"/>
</dbReference>
<dbReference type="InterPro" id="IPR001789">
    <property type="entry name" value="Sig_transdc_resp-reg_receiver"/>
</dbReference>
<dbReference type="Pfam" id="PF08447">
    <property type="entry name" value="PAS_3"/>
    <property type="match status" value="1"/>
</dbReference>
<evidence type="ECO:0000259" key="6">
    <source>
        <dbReference type="PROSITE" id="PS50110"/>
    </source>
</evidence>
<dbReference type="InterPro" id="IPR035965">
    <property type="entry name" value="PAS-like_dom_sf"/>
</dbReference>
<evidence type="ECO:0000256" key="3">
    <source>
        <dbReference type="ARBA" id="ARBA00022553"/>
    </source>
</evidence>
<dbReference type="InterPro" id="IPR013655">
    <property type="entry name" value="PAS_fold_3"/>
</dbReference>
<feature type="domain" description="Response regulatory" evidence="6">
    <location>
        <begin position="381"/>
        <end position="496"/>
    </location>
</feature>
<feature type="domain" description="PAS" evidence="7">
    <location>
        <begin position="1"/>
        <end position="64"/>
    </location>
</feature>
<dbReference type="PROSITE" id="PS50109">
    <property type="entry name" value="HIS_KIN"/>
    <property type="match status" value="1"/>
</dbReference>
<dbReference type="SUPFAM" id="SSF52172">
    <property type="entry name" value="CheY-like"/>
    <property type="match status" value="1"/>
</dbReference>
<dbReference type="EC" id="2.7.13.3" evidence="2"/>
<evidence type="ECO:0000313" key="9">
    <source>
        <dbReference type="Proteomes" id="UP000245926"/>
    </source>
</evidence>
<dbReference type="PANTHER" id="PTHR43065:SF42">
    <property type="entry name" value="TWO-COMPONENT SENSOR PPRA"/>
    <property type="match status" value="1"/>
</dbReference>
<feature type="domain" description="Histidine kinase" evidence="5">
    <location>
        <begin position="133"/>
        <end position="358"/>
    </location>
</feature>
<dbReference type="InterPro" id="IPR000014">
    <property type="entry name" value="PAS"/>
</dbReference>
<protein>
    <recommendedName>
        <fullName evidence="2">histidine kinase</fullName>
        <ecNumber evidence="2">2.7.13.3</ecNumber>
    </recommendedName>
</protein>
<dbReference type="Pfam" id="PF02518">
    <property type="entry name" value="HATPase_c"/>
    <property type="match status" value="1"/>
</dbReference>
<dbReference type="InterPro" id="IPR011006">
    <property type="entry name" value="CheY-like_superfamily"/>
</dbReference>
<dbReference type="InterPro" id="IPR005467">
    <property type="entry name" value="His_kinase_dom"/>
</dbReference>
<organism evidence="8 9">
    <name type="scientific">Methylobacterium durans</name>
    <dbReference type="NCBI Taxonomy" id="2202825"/>
    <lineage>
        <taxon>Bacteria</taxon>
        <taxon>Pseudomonadati</taxon>
        <taxon>Pseudomonadota</taxon>
        <taxon>Alphaproteobacteria</taxon>
        <taxon>Hyphomicrobiales</taxon>
        <taxon>Methylobacteriaceae</taxon>
        <taxon>Methylobacterium</taxon>
    </lineage>
</organism>
<dbReference type="PROSITE" id="PS50110">
    <property type="entry name" value="RESPONSE_REGULATORY"/>
    <property type="match status" value="1"/>
</dbReference>
<evidence type="ECO:0000259" key="5">
    <source>
        <dbReference type="PROSITE" id="PS50109"/>
    </source>
</evidence>
<dbReference type="SUPFAM" id="SSF47384">
    <property type="entry name" value="Homodimeric domain of signal transducing histidine kinase"/>
    <property type="match status" value="1"/>
</dbReference>
<sequence>MWRTSRDLLCVADFNGNFLNLNPAWATTLGWSTEALRARPFLHLVHPEDRAATITILHGLERGEEVVGFENRYRSRDGTIRWLSWNAVPRDGLVYAVVRDVTVERAQGEALRATEDALRQAQKMEAVGQLTGGIAHDFNNLLTGIVGSLDLLQTRLGQGRIDTLERYAKAAMTSANRAAALTHRLLAFARRQPLEPRPVAVNDLVASLEDLLRRTLGEAVALTIRPEPELWPTLCDPNQLESAILNLAINARDAMPDGGSLTIETCNTHLGADIAPRHPGVTAGDYVALAVGDTGSGMTSDVIARAFDPFFTTKPLGQGTGLGLSMIYGFARQSEGHAAIRSESGQGTIVTLYLPRHRGEAVPLPEPDGFDPSRRAGDGETVLVVEDEAVVRNLIVEVLHDLGYRALQAGDGAAGLRLLQAPGRIDLLITDVGLPGLNGRQLADQARETRPGLKVLFITGYAENATFGENHLAPGMQMITKPFPVETLAARIREMIETPTA</sequence>
<dbReference type="GO" id="GO:0000155">
    <property type="term" value="F:phosphorelay sensor kinase activity"/>
    <property type="evidence" value="ECO:0007669"/>
    <property type="project" value="InterPro"/>
</dbReference>
<evidence type="ECO:0000259" key="7">
    <source>
        <dbReference type="PROSITE" id="PS50112"/>
    </source>
</evidence>
<dbReference type="Gene3D" id="3.30.565.10">
    <property type="entry name" value="Histidine kinase-like ATPase, C-terminal domain"/>
    <property type="match status" value="1"/>
</dbReference>
<dbReference type="CDD" id="cd00082">
    <property type="entry name" value="HisKA"/>
    <property type="match status" value="1"/>
</dbReference>
<feature type="modified residue" description="4-aspartylphosphate" evidence="4">
    <location>
        <position position="431"/>
    </location>
</feature>
<dbReference type="Proteomes" id="UP000245926">
    <property type="component" value="Chromosome"/>
</dbReference>
<dbReference type="NCBIfam" id="TIGR00229">
    <property type="entry name" value="sensory_box"/>
    <property type="match status" value="1"/>
</dbReference>
<accession>A0A2U8W3M5</accession>
<dbReference type="Pfam" id="PF00072">
    <property type="entry name" value="Response_reg"/>
    <property type="match status" value="1"/>
</dbReference>
<gene>
    <name evidence="8" type="ORF">DK389_06405</name>
</gene>
<dbReference type="Gene3D" id="3.40.50.2300">
    <property type="match status" value="1"/>
</dbReference>
<dbReference type="SMART" id="SM00388">
    <property type="entry name" value="HisKA"/>
    <property type="match status" value="1"/>
</dbReference>
<reference evidence="9" key="1">
    <citation type="submission" date="2018-05" db="EMBL/GenBank/DDBJ databases">
        <title>Complete Genome Sequence of Methylobacterium sp. 17SD2-17.</title>
        <authorList>
            <person name="Srinivasan S."/>
        </authorList>
    </citation>
    <scope>NUCLEOTIDE SEQUENCE [LARGE SCALE GENOMIC DNA]</scope>
    <source>
        <strain evidence="9">17SD2-17</strain>
    </source>
</reference>
<dbReference type="PANTHER" id="PTHR43065">
    <property type="entry name" value="SENSOR HISTIDINE KINASE"/>
    <property type="match status" value="1"/>
</dbReference>
<dbReference type="PRINTS" id="PR00344">
    <property type="entry name" value="BCTRLSENSOR"/>
</dbReference>
<dbReference type="InterPro" id="IPR036890">
    <property type="entry name" value="HATPase_C_sf"/>
</dbReference>
<evidence type="ECO:0000313" key="8">
    <source>
        <dbReference type="EMBL" id="AWN40231.1"/>
    </source>
</evidence>
<dbReference type="Gene3D" id="1.10.287.130">
    <property type="match status" value="1"/>
</dbReference>
<dbReference type="InterPro" id="IPR004358">
    <property type="entry name" value="Sig_transdc_His_kin-like_C"/>
</dbReference>
<dbReference type="SUPFAM" id="SSF55874">
    <property type="entry name" value="ATPase domain of HSP90 chaperone/DNA topoisomerase II/histidine kinase"/>
    <property type="match status" value="1"/>
</dbReference>
<dbReference type="SMART" id="SM00448">
    <property type="entry name" value="REC"/>
    <property type="match status" value="1"/>
</dbReference>
<comment type="catalytic activity">
    <reaction evidence="1">
        <text>ATP + protein L-histidine = ADP + protein N-phospho-L-histidine.</text>
        <dbReference type="EC" id="2.7.13.3"/>
    </reaction>
</comment>